<sequence>MSMFSGVTGFMRYEPPEAGAPAQSGQASVRRSPAREEASKKPRIRLSNSGEGARVTSRSLQGGVHVTPPVDSTVIVADDEVQPMGEGVENQPSVPLTTEVLDEPSQDRGTLTPVSSPSRPSVGPEISSGGGQKGPSSGRSSAQFFARSICSYLD</sequence>
<evidence type="ECO:0000256" key="1">
    <source>
        <dbReference type="SAM" id="MobiDB-lite"/>
    </source>
</evidence>
<proteinExistence type="predicted"/>
<keyword evidence="3" id="KW-1185">Reference proteome</keyword>
<dbReference type="AlphaFoldDB" id="A0A2I0B795"/>
<feature type="compositionally biased region" description="Low complexity" evidence="1">
    <location>
        <begin position="113"/>
        <end position="124"/>
    </location>
</feature>
<gene>
    <name evidence="2" type="ORF">AXF42_Ash005547</name>
</gene>
<evidence type="ECO:0000313" key="3">
    <source>
        <dbReference type="Proteomes" id="UP000236161"/>
    </source>
</evidence>
<organism evidence="2 3">
    <name type="scientific">Apostasia shenzhenica</name>
    <dbReference type="NCBI Taxonomy" id="1088818"/>
    <lineage>
        <taxon>Eukaryota</taxon>
        <taxon>Viridiplantae</taxon>
        <taxon>Streptophyta</taxon>
        <taxon>Embryophyta</taxon>
        <taxon>Tracheophyta</taxon>
        <taxon>Spermatophyta</taxon>
        <taxon>Magnoliopsida</taxon>
        <taxon>Liliopsida</taxon>
        <taxon>Asparagales</taxon>
        <taxon>Orchidaceae</taxon>
        <taxon>Apostasioideae</taxon>
        <taxon>Apostasia</taxon>
    </lineage>
</organism>
<evidence type="ECO:0000313" key="2">
    <source>
        <dbReference type="EMBL" id="PKA63652.1"/>
    </source>
</evidence>
<dbReference type="EMBL" id="KZ451908">
    <property type="protein sequence ID" value="PKA63652.1"/>
    <property type="molecule type" value="Genomic_DNA"/>
</dbReference>
<feature type="region of interest" description="Disordered" evidence="1">
    <location>
        <begin position="1"/>
        <end position="141"/>
    </location>
</feature>
<protein>
    <submittedName>
        <fullName evidence="2">Uncharacterized protein</fullName>
    </submittedName>
</protein>
<dbReference type="Proteomes" id="UP000236161">
    <property type="component" value="Unassembled WGS sequence"/>
</dbReference>
<accession>A0A2I0B795</accession>
<feature type="compositionally biased region" description="Polar residues" evidence="1">
    <location>
        <begin position="46"/>
        <end position="60"/>
    </location>
</feature>
<name>A0A2I0B795_9ASPA</name>
<reference evidence="2 3" key="1">
    <citation type="journal article" date="2017" name="Nature">
        <title>The Apostasia genome and the evolution of orchids.</title>
        <authorList>
            <person name="Zhang G.Q."/>
            <person name="Liu K.W."/>
            <person name="Li Z."/>
            <person name="Lohaus R."/>
            <person name="Hsiao Y.Y."/>
            <person name="Niu S.C."/>
            <person name="Wang J.Y."/>
            <person name="Lin Y.C."/>
            <person name="Xu Q."/>
            <person name="Chen L.J."/>
            <person name="Yoshida K."/>
            <person name="Fujiwara S."/>
            <person name="Wang Z.W."/>
            <person name="Zhang Y.Q."/>
            <person name="Mitsuda N."/>
            <person name="Wang M."/>
            <person name="Liu G.H."/>
            <person name="Pecoraro L."/>
            <person name="Huang H.X."/>
            <person name="Xiao X.J."/>
            <person name="Lin M."/>
            <person name="Wu X.Y."/>
            <person name="Wu W.L."/>
            <person name="Chen Y.Y."/>
            <person name="Chang S.B."/>
            <person name="Sakamoto S."/>
            <person name="Ohme-Takagi M."/>
            <person name="Yagi M."/>
            <person name="Zeng S.J."/>
            <person name="Shen C.Y."/>
            <person name="Yeh C.M."/>
            <person name="Luo Y.B."/>
            <person name="Tsai W.C."/>
            <person name="Van de Peer Y."/>
            <person name="Liu Z.J."/>
        </authorList>
    </citation>
    <scope>NUCLEOTIDE SEQUENCE [LARGE SCALE GENOMIC DNA]</scope>
    <source>
        <strain evidence="3">cv. Shenzhen</strain>
        <tissue evidence="2">Stem</tissue>
    </source>
</reference>